<evidence type="ECO:0000313" key="1">
    <source>
        <dbReference type="Proteomes" id="UP000887580"/>
    </source>
</evidence>
<dbReference type="WBParaSite" id="PS1159_v2.g548.t1">
    <property type="protein sequence ID" value="PS1159_v2.g548.t1"/>
    <property type="gene ID" value="PS1159_v2.g548"/>
</dbReference>
<evidence type="ECO:0000313" key="2">
    <source>
        <dbReference type="WBParaSite" id="PS1159_v2.g548.t1"/>
    </source>
</evidence>
<dbReference type="Proteomes" id="UP000887580">
    <property type="component" value="Unplaced"/>
</dbReference>
<name>A0AC35GHZ3_9BILA</name>
<reference evidence="2" key="1">
    <citation type="submission" date="2022-11" db="UniProtKB">
        <authorList>
            <consortium name="WormBaseParasite"/>
        </authorList>
    </citation>
    <scope>IDENTIFICATION</scope>
</reference>
<sequence length="135" mass="15690">MALVEHDPREYGVEDLVLLDDISLKSIVDTLKLRFHKSRIYTYIGEVLIAINPYRNLPIYERNTIDDYRGRELYERRPHVFAIADSAYRSLKRMGRDTCIVISGESGAGKTETSKIIMRYLAAITNTQQQHEIER</sequence>
<accession>A0AC35GHZ3</accession>
<organism evidence="1 2">
    <name type="scientific">Panagrolaimus sp. PS1159</name>
    <dbReference type="NCBI Taxonomy" id="55785"/>
    <lineage>
        <taxon>Eukaryota</taxon>
        <taxon>Metazoa</taxon>
        <taxon>Ecdysozoa</taxon>
        <taxon>Nematoda</taxon>
        <taxon>Chromadorea</taxon>
        <taxon>Rhabditida</taxon>
        <taxon>Tylenchina</taxon>
        <taxon>Panagrolaimomorpha</taxon>
        <taxon>Panagrolaimoidea</taxon>
        <taxon>Panagrolaimidae</taxon>
        <taxon>Panagrolaimus</taxon>
    </lineage>
</organism>
<protein>
    <submittedName>
        <fullName evidence="2">Myosin motor domain-containing protein</fullName>
    </submittedName>
</protein>
<proteinExistence type="predicted"/>